<dbReference type="AlphaFoldDB" id="A0A0V0QSY3"/>
<dbReference type="Proteomes" id="UP000054937">
    <property type="component" value="Unassembled WGS sequence"/>
</dbReference>
<evidence type="ECO:0008006" key="3">
    <source>
        <dbReference type="Google" id="ProtNLM"/>
    </source>
</evidence>
<organism evidence="1 2">
    <name type="scientific">Pseudocohnilembus persalinus</name>
    <name type="common">Ciliate</name>
    <dbReference type="NCBI Taxonomy" id="266149"/>
    <lineage>
        <taxon>Eukaryota</taxon>
        <taxon>Sar</taxon>
        <taxon>Alveolata</taxon>
        <taxon>Ciliophora</taxon>
        <taxon>Intramacronucleata</taxon>
        <taxon>Oligohymenophorea</taxon>
        <taxon>Scuticociliatia</taxon>
        <taxon>Philasterida</taxon>
        <taxon>Pseudocohnilembidae</taxon>
        <taxon>Pseudocohnilembus</taxon>
    </lineage>
</organism>
<dbReference type="InParanoid" id="A0A0V0QSY3"/>
<dbReference type="InterPro" id="IPR011990">
    <property type="entry name" value="TPR-like_helical_dom_sf"/>
</dbReference>
<dbReference type="Gene3D" id="1.25.40.10">
    <property type="entry name" value="Tetratricopeptide repeat domain"/>
    <property type="match status" value="1"/>
</dbReference>
<protein>
    <recommendedName>
        <fullName evidence="3">Tetratricopeptide repeat protein</fullName>
    </recommendedName>
</protein>
<evidence type="ECO:0000313" key="1">
    <source>
        <dbReference type="EMBL" id="KRX05318.1"/>
    </source>
</evidence>
<proteinExistence type="predicted"/>
<sequence length="255" mass="30433">MIRDVGNLYGFYYQQIQVFYQLISINLIYQLKNYLRGWYRNPVDQTDNEFYFGQPIDWISNGTYIYTKQLENQQQFQNIIKKFTNFLKKVCFKTYNISNSSSLYLVVCNGQAVSQIQNYFKNISLKSASITQNAYEDKQYEYALLLYCEVIQIFKHYDNYEILGISYNNIGNIQYYLMKYNESLQYYKCAVEMAILFQKNIDQIGSFTQLNETKQTENMYTSSYQQNQNFAQVQMIYHHSFINCPKQGRKPTISV</sequence>
<dbReference type="SUPFAM" id="SSF48452">
    <property type="entry name" value="TPR-like"/>
    <property type="match status" value="1"/>
</dbReference>
<keyword evidence="2" id="KW-1185">Reference proteome</keyword>
<gene>
    <name evidence="1" type="ORF">PPERSA_00619</name>
</gene>
<evidence type="ECO:0000313" key="2">
    <source>
        <dbReference type="Proteomes" id="UP000054937"/>
    </source>
</evidence>
<comment type="caution">
    <text evidence="1">The sequence shown here is derived from an EMBL/GenBank/DDBJ whole genome shotgun (WGS) entry which is preliminary data.</text>
</comment>
<reference evidence="1 2" key="1">
    <citation type="journal article" date="2015" name="Sci. Rep.">
        <title>Genome of the facultative scuticociliatosis pathogen Pseudocohnilembus persalinus provides insight into its virulence through horizontal gene transfer.</title>
        <authorList>
            <person name="Xiong J."/>
            <person name="Wang G."/>
            <person name="Cheng J."/>
            <person name="Tian M."/>
            <person name="Pan X."/>
            <person name="Warren A."/>
            <person name="Jiang C."/>
            <person name="Yuan D."/>
            <person name="Miao W."/>
        </authorList>
    </citation>
    <scope>NUCLEOTIDE SEQUENCE [LARGE SCALE GENOMIC DNA]</scope>
    <source>
        <strain evidence="1">36N120E</strain>
    </source>
</reference>
<accession>A0A0V0QSY3</accession>
<dbReference type="EMBL" id="LDAU01000109">
    <property type="protein sequence ID" value="KRX05318.1"/>
    <property type="molecule type" value="Genomic_DNA"/>
</dbReference>
<name>A0A0V0QSY3_PSEPJ</name>